<feature type="region of interest" description="Disordered" evidence="1">
    <location>
        <begin position="234"/>
        <end position="263"/>
    </location>
</feature>
<feature type="compositionally biased region" description="Basic residues" evidence="1">
    <location>
        <begin position="1"/>
        <end position="13"/>
    </location>
</feature>
<protein>
    <submittedName>
        <fullName evidence="2">Uncharacterized protein</fullName>
    </submittedName>
</protein>
<feature type="region of interest" description="Disordered" evidence="1">
    <location>
        <begin position="1"/>
        <end position="77"/>
    </location>
</feature>
<dbReference type="Proteomes" id="UP001341840">
    <property type="component" value="Unassembled WGS sequence"/>
</dbReference>
<proteinExistence type="predicted"/>
<evidence type="ECO:0000313" key="2">
    <source>
        <dbReference type="EMBL" id="MED6171445.1"/>
    </source>
</evidence>
<accession>A0ABU6VFF9</accession>
<evidence type="ECO:0000313" key="3">
    <source>
        <dbReference type="Proteomes" id="UP001341840"/>
    </source>
</evidence>
<gene>
    <name evidence="2" type="ORF">PIB30_040825</name>
</gene>
<sequence length="310" mass="34820">MARKTAIPRHLRHGAPSEPGSPAPPSSRGTHRRRSNTEPEPSPPPASRGKRPIQDEESPLPQPQRSGNSRFSLFSTPEPPITDPVAFKCHFDKLPAETFDSNRFSSLINWFFYKSNIANRPIVPQTLVSLTSLANKGLDFSDLFGKQGWLPISYQTGVIYPDLVHEFYNNMYYQDGYVVSFVRNTEILLDRYKIAEALGYHETGICVFTSGKCDKQLGVDYLVAVKTIWGGAAKKQASRGKNHAETSDPPRPPSGRRSSTGRKIKKIVKAMKDMMRKITTLVDLMIRFSKDCFSQETSDQKDLAKTKQLL</sequence>
<dbReference type="EMBL" id="JASCZI010151257">
    <property type="protein sequence ID" value="MED6171445.1"/>
    <property type="molecule type" value="Genomic_DNA"/>
</dbReference>
<feature type="compositionally biased region" description="Polar residues" evidence="1">
    <location>
        <begin position="63"/>
        <end position="75"/>
    </location>
</feature>
<organism evidence="2 3">
    <name type="scientific">Stylosanthes scabra</name>
    <dbReference type="NCBI Taxonomy" id="79078"/>
    <lineage>
        <taxon>Eukaryota</taxon>
        <taxon>Viridiplantae</taxon>
        <taxon>Streptophyta</taxon>
        <taxon>Embryophyta</taxon>
        <taxon>Tracheophyta</taxon>
        <taxon>Spermatophyta</taxon>
        <taxon>Magnoliopsida</taxon>
        <taxon>eudicotyledons</taxon>
        <taxon>Gunneridae</taxon>
        <taxon>Pentapetalae</taxon>
        <taxon>rosids</taxon>
        <taxon>fabids</taxon>
        <taxon>Fabales</taxon>
        <taxon>Fabaceae</taxon>
        <taxon>Papilionoideae</taxon>
        <taxon>50 kb inversion clade</taxon>
        <taxon>dalbergioids sensu lato</taxon>
        <taxon>Dalbergieae</taxon>
        <taxon>Pterocarpus clade</taxon>
        <taxon>Stylosanthes</taxon>
    </lineage>
</organism>
<name>A0ABU6VFF9_9FABA</name>
<comment type="caution">
    <text evidence="2">The sequence shown here is derived from an EMBL/GenBank/DDBJ whole genome shotgun (WGS) entry which is preliminary data.</text>
</comment>
<reference evidence="2 3" key="1">
    <citation type="journal article" date="2023" name="Plants (Basel)">
        <title>Bridging the Gap: Combining Genomics and Transcriptomics Approaches to Understand Stylosanthes scabra, an Orphan Legume from the Brazilian Caatinga.</title>
        <authorList>
            <person name="Ferreira-Neto J.R.C."/>
            <person name="da Silva M.D."/>
            <person name="Binneck E."/>
            <person name="de Melo N.F."/>
            <person name="da Silva R.H."/>
            <person name="de Melo A.L.T.M."/>
            <person name="Pandolfi V."/>
            <person name="Bustamante F.O."/>
            <person name="Brasileiro-Vidal A.C."/>
            <person name="Benko-Iseppon A.M."/>
        </authorList>
    </citation>
    <scope>NUCLEOTIDE SEQUENCE [LARGE SCALE GENOMIC DNA]</scope>
    <source>
        <tissue evidence="2">Leaves</tissue>
    </source>
</reference>
<keyword evidence="3" id="KW-1185">Reference proteome</keyword>
<evidence type="ECO:0000256" key="1">
    <source>
        <dbReference type="SAM" id="MobiDB-lite"/>
    </source>
</evidence>